<accession>A0A8R1U322</accession>
<evidence type="ECO:0000313" key="1">
    <source>
        <dbReference type="EnsemblMetazoa" id="PPA00230.1"/>
    </source>
</evidence>
<dbReference type="AlphaFoldDB" id="A0A2A6BEP2"/>
<protein>
    <submittedName>
        <fullName evidence="1">Uncharacterized protein</fullName>
    </submittedName>
</protein>
<dbReference type="Proteomes" id="UP000005239">
    <property type="component" value="Unassembled WGS sequence"/>
</dbReference>
<organism evidence="1 2">
    <name type="scientific">Pristionchus pacificus</name>
    <name type="common">Parasitic nematode worm</name>
    <dbReference type="NCBI Taxonomy" id="54126"/>
    <lineage>
        <taxon>Eukaryota</taxon>
        <taxon>Metazoa</taxon>
        <taxon>Ecdysozoa</taxon>
        <taxon>Nematoda</taxon>
        <taxon>Chromadorea</taxon>
        <taxon>Rhabditida</taxon>
        <taxon>Rhabditina</taxon>
        <taxon>Diplogasteromorpha</taxon>
        <taxon>Diplogasteroidea</taxon>
        <taxon>Neodiplogasteridae</taxon>
        <taxon>Pristionchus</taxon>
    </lineage>
</organism>
<gene>
    <name evidence="1" type="primary">WBGene00089784</name>
</gene>
<accession>A0A2A6BEP2</accession>
<reference evidence="1" key="2">
    <citation type="submission" date="2022-06" db="UniProtKB">
        <authorList>
            <consortium name="EnsemblMetazoa"/>
        </authorList>
    </citation>
    <scope>IDENTIFICATION</scope>
    <source>
        <strain evidence="1">PS312</strain>
    </source>
</reference>
<dbReference type="EnsemblMetazoa" id="PPA00230.1">
    <property type="protein sequence ID" value="PPA00230.1"/>
    <property type="gene ID" value="WBGene00089784"/>
</dbReference>
<evidence type="ECO:0000313" key="2">
    <source>
        <dbReference type="Proteomes" id="UP000005239"/>
    </source>
</evidence>
<name>A0A2A6BEP2_PRIPA</name>
<proteinExistence type="predicted"/>
<keyword evidence="2" id="KW-1185">Reference proteome</keyword>
<reference evidence="2" key="1">
    <citation type="journal article" date="2008" name="Nat. Genet.">
        <title>The Pristionchus pacificus genome provides a unique perspective on nematode lifestyle and parasitism.</title>
        <authorList>
            <person name="Dieterich C."/>
            <person name="Clifton S.W."/>
            <person name="Schuster L.N."/>
            <person name="Chinwalla A."/>
            <person name="Delehaunty K."/>
            <person name="Dinkelacker I."/>
            <person name="Fulton L."/>
            <person name="Fulton R."/>
            <person name="Godfrey J."/>
            <person name="Minx P."/>
            <person name="Mitreva M."/>
            <person name="Roeseler W."/>
            <person name="Tian H."/>
            <person name="Witte H."/>
            <person name="Yang S.P."/>
            <person name="Wilson R.K."/>
            <person name="Sommer R.J."/>
        </authorList>
    </citation>
    <scope>NUCLEOTIDE SEQUENCE [LARGE SCALE GENOMIC DNA]</scope>
    <source>
        <strain evidence="2">PS312</strain>
    </source>
</reference>
<sequence>MDTPQTVTENPDSPIGASGFTRKSLCIWALVFLTIALLIGLAVYKRKAIEERWYGKKMVTAHKGSVYQFKRNTVPLAVNSMRKVVAKRNVTTKAKAHGTRTAPHQFAYLPTQGKFVEL</sequence>